<dbReference type="Pfam" id="PF01695">
    <property type="entry name" value="IstB_IS21"/>
    <property type="match status" value="1"/>
</dbReference>
<keyword evidence="3" id="KW-1185">Reference proteome</keyword>
<gene>
    <name evidence="2" type="ORF">SAMN04489760_1501</name>
</gene>
<dbReference type="InterPro" id="IPR002611">
    <property type="entry name" value="IstB_ATP-bd"/>
</dbReference>
<evidence type="ECO:0000313" key="2">
    <source>
        <dbReference type="EMBL" id="SEM80271.1"/>
    </source>
</evidence>
<organism evidence="2 3">
    <name type="scientific">Syntrophus gentianae</name>
    <dbReference type="NCBI Taxonomy" id="43775"/>
    <lineage>
        <taxon>Bacteria</taxon>
        <taxon>Pseudomonadati</taxon>
        <taxon>Thermodesulfobacteriota</taxon>
        <taxon>Syntrophia</taxon>
        <taxon>Syntrophales</taxon>
        <taxon>Syntrophaceae</taxon>
        <taxon>Syntrophus</taxon>
    </lineage>
</organism>
<dbReference type="STRING" id="43775.SAMN04489760_1501"/>
<evidence type="ECO:0000259" key="1">
    <source>
        <dbReference type="Pfam" id="PF01695"/>
    </source>
</evidence>
<dbReference type="Gene3D" id="3.40.50.300">
    <property type="entry name" value="P-loop containing nucleotide triphosphate hydrolases"/>
    <property type="match status" value="1"/>
</dbReference>
<evidence type="ECO:0000313" key="3">
    <source>
        <dbReference type="Proteomes" id="UP000198744"/>
    </source>
</evidence>
<dbReference type="Proteomes" id="UP000198744">
    <property type="component" value="Unassembled WGS sequence"/>
</dbReference>
<feature type="non-terminal residue" evidence="2">
    <location>
        <position position="1"/>
    </location>
</feature>
<dbReference type="EMBL" id="FOBS01000050">
    <property type="protein sequence ID" value="SEM80271.1"/>
    <property type="molecule type" value="Genomic_DNA"/>
</dbReference>
<proteinExistence type="predicted"/>
<dbReference type="AlphaFoldDB" id="A0A1H8BBD2"/>
<dbReference type="GO" id="GO:0005524">
    <property type="term" value="F:ATP binding"/>
    <property type="evidence" value="ECO:0007669"/>
    <property type="project" value="InterPro"/>
</dbReference>
<sequence>KRLPQAAADDLLDVILERYRHRKSTMITSNRPIEDWGKLLGDNAAASAILDRLLHRGHLLKFEGKSYRLKEASKRLALEKKNN</sequence>
<reference evidence="2 3" key="1">
    <citation type="submission" date="2016-10" db="EMBL/GenBank/DDBJ databases">
        <authorList>
            <person name="de Groot N.N."/>
        </authorList>
    </citation>
    <scope>NUCLEOTIDE SEQUENCE [LARGE SCALE GENOMIC DNA]</scope>
    <source>
        <strain evidence="2 3">DSM 8423</strain>
    </source>
</reference>
<protein>
    <submittedName>
        <fullName evidence="2">IstB-like ATP binding protein</fullName>
    </submittedName>
</protein>
<accession>A0A1H8BBD2</accession>
<dbReference type="InterPro" id="IPR027417">
    <property type="entry name" value="P-loop_NTPase"/>
</dbReference>
<feature type="domain" description="IstB-like ATP-binding" evidence="1">
    <location>
        <begin position="3"/>
        <end position="74"/>
    </location>
</feature>
<name>A0A1H8BBD2_9BACT</name>
<dbReference type="OrthoDB" id="8150723at2"/>
<dbReference type="RefSeq" id="WP_139198476.1">
    <property type="nucleotide sequence ID" value="NZ_FOBS01000050.1"/>
</dbReference>